<dbReference type="PANTHER" id="PTHR43800">
    <property type="entry name" value="PEPTIDYL-LYSINE N-ACETYLTRANSFERASE YJAB"/>
    <property type="match status" value="1"/>
</dbReference>
<dbReference type="InterPro" id="IPR016181">
    <property type="entry name" value="Acyl_CoA_acyltransferase"/>
</dbReference>
<dbReference type="RefSeq" id="WP_097848667.1">
    <property type="nucleotide sequence ID" value="NZ_NUDF01000104.1"/>
</dbReference>
<dbReference type="EMBL" id="NUDP01000091">
    <property type="protein sequence ID" value="PEM66442.1"/>
    <property type="molecule type" value="Genomic_DNA"/>
</dbReference>
<dbReference type="PANTHER" id="PTHR43800:SF1">
    <property type="entry name" value="PEPTIDYL-LYSINE N-ACETYLTRANSFERASE YJAB"/>
    <property type="match status" value="1"/>
</dbReference>
<dbReference type="PROSITE" id="PS51186">
    <property type="entry name" value="GNAT"/>
    <property type="match status" value="1"/>
</dbReference>
<dbReference type="Proteomes" id="UP000219775">
    <property type="component" value="Unassembled WGS sequence"/>
</dbReference>
<dbReference type="Pfam" id="PF13673">
    <property type="entry name" value="Acetyltransf_10"/>
    <property type="match status" value="1"/>
</dbReference>
<comment type="caution">
    <text evidence="3">The sequence shown here is derived from an EMBL/GenBank/DDBJ whole genome shotgun (WGS) entry which is preliminary data.</text>
</comment>
<evidence type="ECO:0000313" key="4">
    <source>
        <dbReference type="Proteomes" id="UP000219775"/>
    </source>
</evidence>
<reference evidence="3 4" key="1">
    <citation type="submission" date="2017-09" db="EMBL/GenBank/DDBJ databases">
        <title>Large-scale bioinformatics analysis of Bacillus genomes uncovers conserved roles of natural products in bacterial physiology.</title>
        <authorList>
            <consortium name="Agbiome Team Llc"/>
            <person name="Bleich R.M."/>
            <person name="Grubbs K.J."/>
            <person name="Santa Maria K.C."/>
            <person name="Allen S.E."/>
            <person name="Farag S."/>
            <person name="Shank E.A."/>
            <person name="Bowers A."/>
        </authorList>
    </citation>
    <scope>NUCLEOTIDE SEQUENCE [LARGE SCALE GENOMIC DNA]</scope>
    <source>
        <strain evidence="3 4">AFS009893</strain>
    </source>
</reference>
<name>A0A2B5R5V4_9BACI</name>
<evidence type="ECO:0000256" key="1">
    <source>
        <dbReference type="ARBA" id="ARBA00022679"/>
    </source>
</evidence>
<sequence length="142" mass="16627">MIYRKANQKDYVTILNIWEESVLATHHFLTDTDREEIKKEIPSYFQHLNIQLWYKKDDLIGFSAVNKQHLEMLFLKPNKTGKGYGKAIIYSLIKDFDITTVDVNKDNKSATKFYINNGFFIVSETETDSSGRPYPILQLKLK</sequence>
<gene>
    <name evidence="3" type="ORF">CN613_22450</name>
</gene>
<organism evidence="3 4">
    <name type="scientific">Bacillus pseudomycoides</name>
    <dbReference type="NCBI Taxonomy" id="64104"/>
    <lineage>
        <taxon>Bacteria</taxon>
        <taxon>Bacillati</taxon>
        <taxon>Bacillota</taxon>
        <taxon>Bacilli</taxon>
        <taxon>Bacillales</taxon>
        <taxon>Bacillaceae</taxon>
        <taxon>Bacillus</taxon>
        <taxon>Bacillus cereus group</taxon>
    </lineage>
</organism>
<dbReference type="Gene3D" id="3.40.630.30">
    <property type="match status" value="1"/>
</dbReference>
<evidence type="ECO:0000313" key="3">
    <source>
        <dbReference type="EMBL" id="PEM66442.1"/>
    </source>
</evidence>
<evidence type="ECO:0000256" key="2">
    <source>
        <dbReference type="ARBA" id="ARBA00023315"/>
    </source>
</evidence>
<dbReference type="SUPFAM" id="SSF55729">
    <property type="entry name" value="Acyl-CoA N-acyltransferases (Nat)"/>
    <property type="match status" value="1"/>
</dbReference>
<keyword evidence="1 3" id="KW-0808">Transferase</keyword>
<keyword evidence="2" id="KW-0012">Acyltransferase</keyword>
<accession>A0A2B5R5V4</accession>
<dbReference type="AlphaFoldDB" id="A0A2B5R5V4"/>
<proteinExistence type="predicted"/>
<dbReference type="InterPro" id="IPR000182">
    <property type="entry name" value="GNAT_dom"/>
</dbReference>
<dbReference type="GO" id="GO:0016747">
    <property type="term" value="F:acyltransferase activity, transferring groups other than amino-acyl groups"/>
    <property type="evidence" value="ECO:0007669"/>
    <property type="project" value="InterPro"/>
</dbReference>
<protein>
    <submittedName>
        <fullName evidence="3">GNAT family N-acetyltransferase</fullName>
    </submittedName>
</protein>